<sequence length="143" mass="15978">MQFTEHEMTAGVQAVARRAYEAMPKMLRRRAGGLEWNGLKRHQRFRYISTAGDLVLPGLAALPERPVVGRRPQFTREELAAAGEAACRARAEARAPGRWERIAARRRRRLAEACADQLAVAVAAMPVRPDPEDPESFVVPDHL</sequence>
<accession>A0ABP8WQ06</accession>
<dbReference type="EMBL" id="BAABIM010000003">
    <property type="protein sequence ID" value="GAA4692783.1"/>
    <property type="molecule type" value="Genomic_DNA"/>
</dbReference>
<gene>
    <name evidence="1" type="ORF">GCM10023226_33410</name>
</gene>
<protein>
    <submittedName>
        <fullName evidence="1">Uncharacterized protein</fullName>
    </submittedName>
</protein>
<comment type="caution">
    <text evidence="1">The sequence shown here is derived from an EMBL/GenBank/DDBJ whole genome shotgun (WGS) entry which is preliminary data.</text>
</comment>
<proteinExistence type="predicted"/>
<dbReference type="RefSeq" id="WP_345267928.1">
    <property type="nucleotide sequence ID" value="NZ_BAABIM010000003.1"/>
</dbReference>
<dbReference type="Proteomes" id="UP001500621">
    <property type="component" value="Unassembled WGS sequence"/>
</dbReference>
<evidence type="ECO:0000313" key="1">
    <source>
        <dbReference type="EMBL" id="GAA4692783.1"/>
    </source>
</evidence>
<evidence type="ECO:0000313" key="2">
    <source>
        <dbReference type="Proteomes" id="UP001500621"/>
    </source>
</evidence>
<organism evidence="1 2">
    <name type="scientific">Nocardioides nanhaiensis</name>
    <dbReference type="NCBI Taxonomy" id="1476871"/>
    <lineage>
        <taxon>Bacteria</taxon>
        <taxon>Bacillati</taxon>
        <taxon>Actinomycetota</taxon>
        <taxon>Actinomycetes</taxon>
        <taxon>Propionibacteriales</taxon>
        <taxon>Nocardioidaceae</taxon>
        <taxon>Nocardioides</taxon>
    </lineage>
</organism>
<reference evidence="2" key="1">
    <citation type="journal article" date="2019" name="Int. J. Syst. Evol. Microbiol.">
        <title>The Global Catalogue of Microorganisms (GCM) 10K type strain sequencing project: providing services to taxonomists for standard genome sequencing and annotation.</title>
        <authorList>
            <consortium name="The Broad Institute Genomics Platform"/>
            <consortium name="The Broad Institute Genome Sequencing Center for Infectious Disease"/>
            <person name="Wu L."/>
            <person name="Ma J."/>
        </authorList>
    </citation>
    <scope>NUCLEOTIDE SEQUENCE [LARGE SCALE GENOMIC DNA]</scope>
    <source>
        <strain evidence="2">JCM 18127</strain>
    </source>
</reference>
<keyword evidence="2" id="KW-1185">Reference proteome</keyword>
<name>A0ABP8WQ06_9ACTN</name>